<reference evidence="3" key="1">
    <citation type="submission" date="2017-05" db="EMBL/GenBank/DDBJ databases">
        <authorList>
            <person name="Imhoff J.F."/>
            <person name="Rahn T."/>
            <person name="Kuenzel S."/>
            <person name="Neulinger S.C."/>
        </authorList>
    </citation>
    <scope>NUCLEOTIDE SEQUENCE</scope>
    <source>
        <strain evidence="3">LMG 28126</strain>
    </source>
</reference>
<comment type="caution">
    <text evidence="3">The sequence shown here is derived from an EMBL/GenBank/DDBJ whole genome shotgun (WGS) entry which is preliminary data.</text>
</comment>
<organism evidence="3 4">
    <name type="scientific">Rhodobaculum claviforme</name>
    <dbReference type="NCBI Taxonomy" id="1549854"/>
    <lineage>
        <taxon>Bacteria</taxon>
        <taxon>Pseudomonadati</taxon>
        <taxon>Pseudomonadota</taxon>
        <taxon>Alphaproteobacteria</taxon>
        <taxon>Rhodobacterales</taxon>
        <taxon>Paracoccaceae</taxon>
        <taxon>Rhodobaculum</taxon>
    </lineage>
</organism>
<dbReference type="InterPro" id="IPR026820">
    <property type="entry name" value="VioB/RebD_dom"/>
</dbReference>
<dbReference type="AlphaFoldDB" id="A0A934TM49"/>
<reference evidence="3" key="2">
    <citation type="journal article" date="2020" name="Microorganisms">
        <title>Osmotic Adaptation and Compatible Solute Biosynthesis of Phototrophic Bacteria as Revealed from Genome Analyses.</title>
        <authorList>
            <person name="Imhoff J.F."/>
            <person name="Rahn T."/>
            <person name="Kunzel S."/>
            <person name="Keller A."/>
            <person name="Neulinger S.C."/>
        </authorList>
    </citation>
    <scope>NUCLEOTIDE SEQUENCE</scope>
    <source>
        <strain evidence="3">LMG 28126</strain>
    </source>
</reference>
<evidence type="ECO:0000259" key="2">
    <source>
        <dbReference type="Pfam" id="PF12902"/>
    </source>
</evidence>
<dbReference type="Pfam" id="PF12902">
    <property type="entry name" value="Ferritin-like"/>
    <property type="match status" value="1"/>
</dbReference>
<keyword evidence="4" id="KW-1185">Reference proteome</keyword>
<dbReference type="Gene3D" id="1.20.1260.10">
    <property type="match status" value="1"/>
</dbReference>
<dbReference type="EMBL" id="NHSD01000302">
    <property type="protein sequence ID" value="MBK5928402.1"/>
    <property type="molecule type" value="Genomic_DNA"/>
</dbReference>
<gene>
    <name evidence="3" type="ORF">CCR87_13850</name>
</gene>
<evidence type="ECO:0000256" key="1">
    <source>
        <dbReference type="SAM" id="MobiDB-lite"/>
    </source>
</evidence>
<dbReference type="Proteomes" id="UP000706333">
    <property type="component" value="Unassembled WGS sequence"/>
</dbReference>
<evidence type="ECO:0000313" key="3">
    <source>
        <dbReference type="EMBL" id="MBK5928402.1"/>
    </source>
</evidence>
<evidence type="ECO:0000313" key="4">
    <source>
        <dbReference type="Proteomes" id="UP000706333"/>
    </source>
</evidence>
<dbReference type="InterPro" id="IPR012347">
    <property type="entry name" value="Ferritin-like"/>
</dbReference>
<sequence>MDQTTRGPAAHRPEHVSWQDHLVMLLHVGAEIEHGLMLQYLYAAYSIDVDGAPPEWRPVFRRWQDSILATAKEEMGHLVTVQNVLMLLGAPPNLRRRDFPWDVEHYPFPFRLEPLSLHSAAVYLFTEMPSDAELRAAPQAVQDPLYRWFMDTGRGRMDALIAPRARPGMPLHRVEELYATIIELIGDRTRIPDSALREDSYRAQARWDDWGRRQRPPPRTLTPSGSLRGEGADAAALQNTNVLVAPVATRREAVDALRALSEQGEGPHRGGDTPQEPSHFDRFLEIFHGLETLPAGICPTLPVTPDPTTRSDGLDAATGQWGPAAGYIAHPRTRQWATLANLRYRMLLSFLAHALRAAPAEQRGEANLRGSLVHRTFGEMYAIKALSARLMRLPLRPGADTRAGPPFEVPYDVTLPPGERDTWRRHLDLVRGSIALCDGLLQDAPDDETAQLRALRALDDSTQDWLVRLLDGLGREGGAAT</sequence>
<feature type="domain" description="Iminophenyl-pyruvate dimer synthase" evidence="2">
    <location>
        <begin position="26"/>
        <end position="288"/>
    </location>
</feature>
<accession>A0A934TM49</accession>
<dbReference type="RefSeq" id="WP_201158164.1">
    <property type="nucleotide sequence ID" value="NZ_NHSD01000302.1"/>
</dbReference>
<proteinExistence type="predicted"/>
<name>A0A934TM49_9RHOB</name>
<protein>
    <recommendedName>
        <fullName evidence="2">Iminophenyl-pyruvate dimer synthase domain-containing protein</fullName>
    </recommendedName>
</protein>
<feature type="region of interest" description="Disordered" evidence="1">
    <location>
        <begin position="208"/>
        <end position="230"/>
    </location>
</feature>